<keyword evidence="2" id="KW-1185">Reference proteome</keyword>
<sequence>MGLQDKAGLLLAAVESGADVPGGVFLAKALQQAKLDYSEASLQRIDALLSQVRAKLKPVKEGFLDDAARENFTLTLAFYLGSYVARELQDALTWHSLEEAAQQLPEGSLPNDEFVTHVLGLVPGSWLLPLVVLEDGLFSGTGEYSAAGWVKRTVERMLTEAQAVTLEWDIGNLDRFLRGEKLRGGVAFEEELRAIRLDFSIESLIQIDELLRTIRAREALVYPEYIRAARTANLSRLLAVYMTRTAAVRAQCSLKWIEYAQAKEMGMDFELQFETTFLAAMGDQTLFPLLAVHELLFSEKPTLSCTLFAKKVLELKLPQFVTLRRGMPVPDKKGTGLFGKLKAAPTMEWKKEVEQAAFVMGYGAYMALGGSEVPPTVLLPSAEGKGTLLDLSFMGDGEAISRRAEELMQHNPENVPYQVHLYEGYSNLPHGRMDTLLVHLKCYQRPTLSLLIGVPYTLASAGFSLRAPIILQSTADPSLNAEIAAVFFEGLDNHKSINWREHEVVA</sequence>
<name>A0ABP9QWQ2_9RHOO</name>
<organism evidence="1 2">
    <name type="scientific">Viridibacterium curvum</name>
    <dbReference type="NCBI Taxonomy" id="1101404"/>
    <lineage>
        <taxon>Bacteria</taxon>
        <taxon>Pseudomonadati</taxon>
        <taxon>Pseudomonadota</taxon>
        <taxon>Betaproteobacteria</taxon>
        <taxon>Rhodocyclales</taxon>
        <taxon>Rhodocyclaceae</taxon>
        <taxon>Viridibacterium</taxon>
    </lineage>
</organism>
<evidence type="ECO:0000313" key="2">
    <source>
        <dbReference type="Proteomes" id="UP001500547"/>
    </source>
</evidence>
<comment type="caution">
    <text evidence="1">The sequence shown here is derived from an EMBL/GenBank/DDBJ whole genome shotgun (WGS) entry which is preliminary data.</text>
</comment>
<accession>A0ABP9QWQ2</accession>
<reference evidence="2" key="1">
    <citation type="journal article" date="2019" name="Int. J. Syst. Evol. Microbiol.">
        <title>The Global Catalogue of Microorganisms (GCM) 10K type strain sequencing project: providing services to taxonomists for standard genome sequencing and annotation.</title>
        <authorList>
            <consortium name="The Broad Institute Genomics Platform"/>
            <consortium name="The Broad Institute Genome Sequencing Center for Infectious Disease"/>
            <person name="Wu L."/>
            <person name="Ma J."/>
        </authorList>
    </citation>
    <scope>NUCLEOTIDE SEQUENCE [LARGE SCALE GENOMIC DNA]</scope>
    <source>
        <strain evidence="2">JCM 18715</strain>
    </source>
</reference>
<evidence type="ECO:0000313" key="1">
    <source>
        <dbReference type="EMBL" id="GAA5168706.1"/>
    </source>
</evidence>
<proteinExistence type="predicted"/>
<dbReference type="Proteomes" id="UP001500547">
    <property type="component" value="Unassembled WGS sequence"/>
</dbReference>
<gene>
    <name evidence="1" type="ORF">GCM10025770_29050</name>
</gene>
<dbReference type="EMBL" id="BAABLD010000011">
    <property type="protein sequence ID" value="GAA5168706.1"/>
    <property type="molecule type" value="Genomic_DNA"/>
</dbReference>
<protein>
    <submittedName>
        <fullName evidence="1">Uncharacterized protein</fullName>
    </submittedName>
</protein>
<dbReference type="RefSeq" id="WP_345533819.1">
    <property type="nucleotide sequence ID" value="NZ_BAABLD010000011.1"/>
</dbReference>